<protein>
    <submittedName>
        <fullName evidence="2">Uncharacterized protein</fullName>
    </submittedName>
</protein>
<evidence type="ECO:0000256" key="1">
    <source>
        <dbReference type="SAM" id="MobiDB-lite"/>
    </source>
</evidence>
<dbReference type="EMBL" id="BAAATR010000025">
    <property type="protein sequence ID" value="GAA2260678.1"/>
    <property type="molecule type" value="Genomic_DNA"/>
</dbReference>
<sequence length="125" mass="13042">MKPRLPGQVGPGRRCWGCAATRLHALAYRRKDEGNQQVKSHRGQRGPAGPPTRLISLPNDAAAGTGRITAATDPKSVCRVEDLVQPAEQSRSLVFVIGIRPGGLLGGGANDASARSEGGSVSSEF</sequence>
<proteinExistence type="predicted"/>
<dbReference type="Proteomes" id="UP001500305">
    <property type="component" value="Unassembled WGS sequence"/>
</dbReference>
<feature type="region of interest" description="Disordered" evidence="1">
    <location>
        <begin position="30"/>
        <end position="59"/>
    </location>
</feature>
<reference evidence="2 3" key="1">
    <citation type="journal article" date="2019" name="Int. J. Syst. Evol. Microbiol.">
        <title>The Global Catalogue of Microorganisms (GCM) 10K type strain sequencing project: providing services to taxonomists for standard genome sequencing and annotation.</title>
        <authorList>
            <consortium name="The Broad Institute Genomics Platform"/>
            <consortium name="The Broad Institute Genome Sequencing Center for Infectious Disease"/>
            <person name="Wu L."/>
            <person name="Ma J."/>
        </authorList>
    </citation>
    <scope>NUCLEOTIDE SEQUENCE [LARGE SCALE GENOMIC DNA]</scope>
    <source>
        <strain evidence="2 3">JCM 7356</strain>
    </source>
</reference>
<organism evidence="2 3">
    <name type="scientific">Kitasatospora cystarginea</name>
    <dbReference type="NCBI Taxonomy" id="58350"/>
    <lineage>
        <taxon>Bacteria</taxon>
        <taxon>Bacillati</taxon>
        <taxon>Actinomycetota</taxon>
        <taxon>Actinomycetes</taxon>
        <taxon>Kitasatosporales</taxon>
        <taxon>Streptomycetaceae</taxon>
        <taxon>Kitasatospora</taxon>
    </lineage>
</organism>
<accession>A0ABN3EKE5</accession>
<name>A0ABN3EKE5_9ACTN</name>
<gene>
    <name evidence="2" type="ORF">GCM10010430_50960</name>
</gene>
<feature type="region of interest" description="Disordered" evidence="1">
    <location>
        <begin position="105"/>
        <end position="125"/>
    </location>
</feature>
<comment type="caution">
    <text evidence="2">The sequence shown here is derived from an EMBL/GenBank/DDBJ whole genome shotgun (WGS) entry which is preliminary data.</text>
</comment>
<keyword evidence="3" id="KW-1185">Reference proteome</keyword>
<evidence type="ECO:0000313" key="2">
    <source>
        <dbReference type="EMBL" id="GAA2260678.1"/>
    </source>
</evidence>
<evidence type="ECO:0000313" key="3">
    <source>
        <dbReference type="Proteomes" id="UP001500305"/>
    </source>
</evidence>